<dbReference type="PANTHER" id="PTHR34389">
    <property type="entry name" value="L-RHAMNOSE MUTAROTASE"/>
    <property type="match status" value="1"/>
</dbReference>
<dbReference type="SUPFAM" id="SSF54909">
    <property type="entry name" value="Dimeric alpha+beta barrel"/>
    <property type="match status" value="1"/>
</dbReference>
<evidence type="ECO:0000256" key="1">
    <source>
        <dbReference type="ARBA" id="ARBA00022490"/>
    </source>
</evidence>
<evidence type="ECO:0000256" key="5">
    <source>
        <dbReference type="HAMAP-Rule" id="MF_01663"/>
    </source>
</evidence>
<dbReference type="Gene3D" id="3.30.70.100">
    <property type="match status" value="1"/>
</dbReference>
<evidence type="ECO:0000256" key="4">
    <source>
        <dbReference type="ARBA" id="ARBA00023308"/>
    </source>
</evidence>
<dbReference type="Proteomes" id="UP000238392">
    <property type="component" value="Unassembled WGS sequence"/>
</dbReference>
<dbReference type="Pfam" id="PF05336">
    <property type="entry name" value="rhaM"/>
    <property type="match status" value="1"/>
</dbReference>
<dbReference type="AlphaFoldDB" id="A0A2T0WPX0"/>
<dbReference type="NCBIfam" id="TIGR02625">
    <property type="entry name" value="YiiL_rotase"/>
    <property type="match status" value="1"/>
</dbReference>
<evidence type="ECO:0000313" key="8">
    <source>
        <dbReference type="Proteomes" id="UP000238392"/>
    </source>
</evidence>
<dbReference type="HAMAP" id="MF_01663">
    <property type="entry name" value="L_rham_rotase"/>
    <property type="match status" value="1"/>
</dbReference>
<comment type="similarity">
    <text evidence="5">Belongs to the rhamnose mutarotase family.</text>
</comment>
<dbReference type="GO" id="GO:0062192">
    <property type="term" value="F:L-rhamnose mutarotase activity"/>
    <property type="evidence" value="ECO:0007669"/>
    <property type="project" value="UniProtKB-UniRule"/>
</dbReference>
<gene>
    <name evidence="5" type="primary">rhaM</name>
    <name evidence="7" type="ORF">CLV74_10782</name>
</gene>
<dbReference type="PANTHER" id="PTHR34389:SF2">
    <property type="entry name" value="L-RHAMNOSE MUTAROTASE"/>
    <property type="match status" value="1"/>
</dbReference>
<evidence type="ECO:0000313" key="7">
    <source>
        <dbReference type="EMBL" id="PRY88740.1"/>
    </source>
</evidence>
<reference evidence="7 8" key="1">
    <citation type="submission" date="2018-03" db="EMBL/GenBank/DDBJ databases">
        <title>Genomic Encyclopedia of Archaeal and Bacterial Type Strains, Phase II (KMG-II): from individual species to whole genera.</title>
        <authorList>
            <person name="Goeker M."/>
        </authorList>
    </citation>
    <scope>NUCLEOTIDE SEQUENCE [LARGE SCALE GENOMIC DNA]</scope>
    <source>
        <strain evidence="7 8">DSM 100212</strain>
    </source>
</reference>
<dbReference type="InterPro" id="IPR011008">
    <property type="entry name" value="Dimeric_a/b-barrel"/>
</dbReference>
<comment type="catalytic activity">
    <reaction evidence="5">
        <text>alpha-L-rhamnose = beta-L-rhamnose</text>
        <dbReference type="Rhea" id="RHEA:25584"/>
        <dbReference type="ChEBI" id="CHEBI:27586"/>
        <dbReference type="ChEBI" id="CHEBI:27907"/>
        <dbReference type="EC" id="5.1.3.32"/>
    </reaction>
</comment>
<comment type="function">
    <text evidence="5">Involved in the anomeric conversion of L-rhamnose.</text>
</comment>
<comment type="subcellular location">
    <subcellularLocation>
        <location evidence="5">Cytoplasm</location>
    </subcellularLocation>
</comment>
<evidence type="ECO:0000256" key="6">
    <source>
        <dbReference type="NCBIfam" id="TIGR02625"/>
    </source>
</evidence>
<dbReference type="EMBL" id="PVTQ01000007">
    <property type="protein sequence ID" value="PRY88740.1"/>
    <property type="molecule type" value="Genomic_DNA"/>
</dbReference>
<dbReference type="EC" id="5.1.3.32" evidence="5 6"/>
<dbReference type="RefSeq" id="WP_106264866.1">
    <property type="nucleotide sequence ID" value="NZ_PVTQ01000007.1"/>
</dbReference>
<evidence type="ECO:0000256" key="3">
    <source>
        <dbReference type="ARBA" id="ARBA00023277"/>
    </source>
</evidence>
<proteinExistence type="inferred from homology"/>
<evidence type="ECO:0000256" key="2">
    <source>
        <dbReference type="ARBA" id="ARBA00023235"/>
    </source>
</evidence>
<keyword evidence="2 5" id="KW-0413">Isomerase</keyword>
<keyword evidence="3 5" id="KW-0119">Carbohydrate metabolism</keyword>
<feature type="active site" description="Proton donor" evidence="5">
    <location>
        <position position="22"/>
    </location>
</feature>
<dbReference type="GO" id="GO:0019301">
    <property type="term" value="P:rhamnose catabolic process"/>
    <property type="evidence" value="ECO:0007669"/>
    <property type="project" value="UniProtKB-UniRule"/>
</dbReference>
<dbReference type="InterPro" id="IPR008000">
    <property type="entry name" value="Rham/fucose_mutarotase"/>
</dbReference>
<comment type="pathway">
    <text evidence="5">Carbohydrate metabolism; L-rhamnose metabolism.</text>
</comment>
<feature type="binding site" evidence="5">
    <location>
        <position position="18"/>
    </location>
    <ligand>
        <name>substrate</name>
    </ligand>
</feature>
<keyword evidence="4 5" id="KW-0684">Rhamnose metabolism</keyword>
<comment type="caution">
    <text evidence="7">The sequence shown here is derived from an EMBL/GenBank/DDBJ whole genome shotgun (WGS) entry which is preliminary data.</text>
</comment>
<dbReference type="InterPro" id="IPR013448">
    <property type="entry name" value="L-rhamnose_mutarotase"/>
</dbReference>
<organism evidence="7 8">
    <name type="scientific">Donghicola tyrosinivorans</name>
    <dbReference type="NCBI Taxonomy" id="1652492"/>
    <lineage>
        <taxon>Bacteria</taxon>
        <taxon>Pseudomonadati</taxon>
        <taxon>Pseudomonadota</taxon>
        <taxon>Alphaproteobacteria</taxon>
        <taxon>Rhodobacterales</taxon>
        <taxon>Roseobacteraceae</taxon>
        <taxon>Donghicola</taxon>
    </lineage>
</organism>
<dbReference type="UniPathway" id="UPA00125"/>
<keyword evidence="1 5" id="KW-0963">Cytoplasm</keyword>
<comment type="subunit">
    <text evidence="5">Homodimer.</text>
</comment>
<protein>
    <recommendedName>
        <fullName evidence="5 6">L-rhamnose mutarotase</fullName>
        <ecNumber evidence="5 6">5.1.3.32</ecNumber>
    </recommendedName>
    <alternativeName>
        <fullName evidence="5">Rhamnose 1-epimerase</fullName>
    </alternativeName>
    <alternativeName>
        <fullName evidence="5">Type-3 mutarotase</fullName>
    </alternativeName>
</protein>
<dbReference type="OrthoDB" id="9799608at2"/>
<dbReference type="GO" id="GO:0005737">
    <property type="term" value="C:cytoplasm"/>
    <property type="evidence" value="ECO:0007669"/>
    <property type="project" value="UniProtKB-SubCell"/>
</dbReference>
<accession>A0A2T0WPX0</accession>
<name>A0A2T0WPX0_9RHOB</name>
<keyword evidence="8" id="KW-1185">Reference proteome</keyword>
<feature type="binding site" evidence="5">
    <location>
        <position position="41"/>
    </location>
    <ligand>
        <name>substrate</name>
    </ligand>
</feature>
<feature type="binding site" evidence="5">
    <location>
        <begin position="76"/>
        <end position="77"/>
    </location>
    <ligand>
        <name>substrate</name>
    </ligand>
</feature>
<sequence>MQKYAFRMTLNEGQLDEYRRRHDEIWPELVTLLKDAGVEDYSIHYDADTRALFGVLWRRDDHGMADLPAHPVMQKWWAHMADIMETYPDNEPVAVPLETVFHLP</sequence>